<reference evidence="1 2" key="1">
    <citation type="submission" date="2018-03" db="EMBL/GenBank/DDBJ databases">
        <title>Genomic Encyclopedia of Archaeal and Bacterial Type Strains, Phase II (KMG-II): from individual species to whole genera.</title>
        <authorList>
            <person name="Goeker M."/>
        </authorList>
    </citation>
    <scope>NUCLEOTIDE SEQUENCE [LARGE SCALE GENOMIC DNA]</scope>
    <source>
        <strain evidence="1 2">DSM 45211</strain>
    </source>
</reference>
<comment type="caution">
    <text evidence="1">The sequence shown here is derived from an EMBL/GenBank/DDBJ whole genome shotgun (WGS) entry which is preliminary data.</text>
</comment>
<keyword evidence="2" id="KW-1185">Reference proteome</keyword>
<protein>
    <recommendedName>
        <fullName evidence="3">Ribbon-helix-helix CopG family protein</fullName>
    </recommendedName>
</protein>
<dbReference type="GO" id="GO:0006355">
    <property type="term" value="P:regulation of DNA-templated transcription"/>
    <property type="evidence" value="ECO:0007669"/>
    <property type="project" value="InterPro"/>
</dbReference>
<accession>A0A2P8E5L6</accession>
<sequence>MAMTLRLPPEIDAELRAAAEEDRRSVQQVVLLAIESYLGRRETAEVKADAETLRALADAREQVARGETYSTDEVLATLSERRTRSA</sequence>
<dbReference type="InterPro" id="IPR013321">
    <property type="entry name" value="Arc_rbn_hlx_hlx"/>
</dbReference>
<dbReference type="InterPro" id="IPR010985">
    <property type="entry name" value="Ribbon_hlx_hlx"/>
</dbReference>
<dbReference type="Proteomes" id="UP000243528">
    <property type="component" value="Unassembled WGS sequence"/>
</dbReference>
<evidence type="ECO:0000313" key="1">
    <source>
        <dbReference type="EMBL" id="PSL04765.1"/>
    </source>
</evidence>
<dbReference type="AlphaFoldDB" id="A0A2P8E5L6"/>
<proteinExistence type="predicted"/>
<dbReference type="RefSeq" id="WP_106536950.1">
    <property type="nucleotide sequence ID" value="NZ_PYGE01000005.1"/>
</dbReference>
<dbReference type="Gene3D" id="1.10.1220.10">
    <property type="entry name" value="Met repressor-like"/>
    <property type="match status" value="1"/>
</dbReference>
<dbReference type="OrthoDB" id="488160at2"/>
<dbReference type="Gene3D" id="1.10.1220.170">
    <property type="match status" value="1"/>
</dbReference>
<evidence type="ECO:0000313" key="2">
    <source>
        <dbReference type="Proteomes" id="UP000243528"/>
    </source>
</evidence>
<evidence type="ECO:0008006" key="3">
    <source>
        <dbReference type="Google" id="ProtNLM"/>
    </source>
</evidence>
<gene>
    <name evidence="1" type="ORF">CLV30_105232</name>
</gene>
<name>A0A2P8E5L6_9ACTN</name>
<dbReference type="SUPFAM" id="SSF47598">
    <property type="entry name" value="Ribbon-helix-helix"/>
    <property type="match status" value="1"/>
</dbReference>
<dbReference type="EMBL" id="PYGE01000005">
    <property type="protein sequence ID" value="PSL04765.1"/>
    <property type="molecule type" value="Genomic_DNA"/>
</dbReference>
<organism evidence="1 2">
    <name type="scientific">Haloactinopolyspora alba</name>
    <dbReference type="NCBI Taxonomy" id="648780"/>
    <lineage>
        <taxon>Bacteria</taxon>
        <taxon>Bacillati</taxon>
        <taxon>Actinomycetota</taxon>
        <taxon>Actinomycetes</taxon>
        <taxon>Jiangellales</taxon>
        <taxon>Jiangellaceae</taxon>
        <taxon>Haloactinopolyspora</taxon>
    </lineage>
</organism>